<proteinExistence type="predicted"/>
<dbReference type="RefSeq" id="WP_413275353.1">
    <property type="nucleotide sequence ID" value="NZ_JBHFNQ010000271.1"/>
</dbReference>
<organism evidence="2 3">
    <name type="scientific">Floridaenema aerugineum BLCC-F46</name>
    <dbReference type="NCBI Taxonomy" id="3153654"/>
    <lineage>
        <taxon>Bacteria</taxon>
        <taxon>Bacillati</taxon>
        <taxon>Cyanobacteriota</taxon>
        <taxon>Cyanophyceae</taxon>
        <taxon>Oscillatoriophycideae</taxon>
        <taxon>Aerosakkonematales</taxon>
        <taxon>Aerosakkonemataceae</taxon>
        <taxon>Floridanema</taxon>
        <taxon>Floridanema aerugineum</taxon>
    </lineage>
</organism>
<feature type="signal peptide" evidence="1">
    <location>
        <begin position="1"/>
        <end position="23"/>
    </location>
</feature>
<reference evidence="2 3" key="1">
    <citation type="submission" date="2024-09" db="EMBL/GenBank/DDBJ databases">
        <title>Floridaenema gen nov. (Aerosakkonemataceae, Aerosakkonematales ord. nov., Cyanobacteria) from benthic tropical and subtropical fresh waters, with the description of four new species.</title>
        <authorList>
            <person name="Moretto J.A."/>
            <person name="Berthold D.E."/>
            <person name="Lefler F.W."/>
            <person name="Huang I.-S."/>
            <person name="Laughinghouse H. IV."/>
        </authorList>
    </citation>
    <scope>NUCLEOTIDE SEQUENCE [LARGE SCALE GENOMIC DNA]</scope>
    <source>
        <strain evidence="2 3">BLCC-F46</strain>
    </source>
</reference>
<sequence length="152" mass="15749">MKHSFIQTCLSLLLLAGMPPAFAGNITLTSSNQANNLPLGGEGGTQNTQIIKVGTISLSTTSANGFTLNIIGSNLTKSEGVTPIVFQVTTVPSGSGTPGAGAFTTEATENYSYVNNNPNASETRDLYIKYTPASLQDPGNYSASLNLTIADN</sequence>
<gene>
    <name evidence="2" type="ORF">ACE1CC_36630</name>
</gene>
<dbReference type="Proteomes" id="UP001576774">
    <property type="component" value="Unassembled WGS sequence"/>
</dbReference>
<dbReference type="EMBL" id="JBHFNQ010000271">
    <property type="protein sequence ID" value="MFB2882404.1"/>
    <property type="molecule type" value="Genomic_DNA"/>
</dbReference>
<accession>A0ABV4XIA3</accession>
<comment type="caution">
    <text evidence="2">The sequence shown here is derived from an EMBL/GenBank/DDBJ whole genome shotgun (WGS) entry which is preliminary data.</text>
</comment>
<keyword evidence="3" id="KW-1185">Reference proteome</keyword>
<evidence type="ECO:0000313" key="2">
    <source>
        <dbReference type="EMBL" id="MFB2882404.1"/>
    </source>
</evidence>
<evidence type="ECO:0000256" key="1">
    <source>
        <dbReference type="SAM" id="SignalP"/>
    </source>
</evidence>
<keyword evidence="1" id="KW-0732">Signal</keyword>
<evidence type="ECO:0000313" key="3">
    <source>
        <dbReference type="Proteomes" id="UP001576774"/>
    </source>
</evidence>
<protein>
    <submittedName>
        <fullName evidence="2">Uncharacterized protein</fullName>
    </submittedName>
</protein>
<name>A0ABV4XIA3_9CYAN</name>
<feature type="chain" id="PRO_5046319075" evidence="1">
    <location>
        <begin position="24"/>
        <end position="152"/>
    </location>
</feature>